<dbReference type="GeneID" id="8199630"/>
<protein>
    <submittedName>
        <fullName evidence="1">Uncharacterized protein</fullName>
    </submittedName>
</protein>
<dbReference type="OrthoDB" id="5643293at2759"/>
<name>C4R398_KOMPG</name>
<dbReference type="OMA" id="IRHIWIG"/>
<accession>C4R398</accession>
<dbReference type="AlphaFoldDB" id="C4R398"/>
<gene>
    <name evidence="1" type="ordered locus">PAS_c131_0020</name>
</gene>
<dbReference type="KEGG" id="ppa:PAS_c131_0020"/>
<dbReference type="Proteomes" id="UP000000314">
    <property type="component" value="Chromosome 3"/>
</dbReference>
<dbReference type="HOGENOM" id="CLU_545268_0_0_1"/>
<proteinExistence type="predicted"/>
<sequence>MTKKTNKITNTLSVMQHDAYILLTSKKHPAMALCTLLVPEADSRKLDALTGDTSCQSRTMVLLNVAQKIKEELTKEKKLNTFIELAREFLNRPTDEKPLKKIITTDDVFGENPPSTELNNYLNFFQKLIGEKAFTTCGLCYSNTENSLFFVDENGGYFSDITDLDYNVETPQSNHQSSTLNQQTYVLRAALGSNCTDLIKECALNAATHNFNKLTERERSSVHETFEDQLAAAIFQVTSHIPQKEGPAIPLQAIVPQTLVVLQNAYRKRHPINVRIRRIMMTPIEHTQTQNEKSHPPQEFNYMITNARTFIGMTNKKTSRFKLTSSIPEEQQETLGMCFDLFSYYIKNQNGTGLSSANDSEYYAEIESDNLDPVWALLLPSLIAHSPFSGYANDKSTNHDAYYKTLCPPAKAQKYDRIQNYSFRLEAPNGEDNRPSLYELITSCRELMAKYNLGDIREFHRDETARGAYERRKKPHQAAIRHIWIGSYREVKAEGEKFVHTRVAHPDIICRGPLFRMGERSASFKTMSEVEEFLKVRRSSSKRAKKMYKASYPKNWSFLVATGQVNQ</sequence>
<dbReference type="RefSeq" id="XP_002493411.1">
    <property type="nucleotide sequence ID" value="XM_002493366.1"/>
</dbReference>
<dbReference type="InParanoid" id="C4R398"/>
<reference evidence="1 2" key="1">
    <citation type="journal article" date="2009" name="Nat. Biotechnol.">
        <title>Genome sequence of the recombinant protein production host Pichia pastoris.</title>
        <authorList>
            <person name="De Schutter K."/>
            <person name="Lin Y.C."/>
            <person name="Tiels P."/>
            <person name="Van Hecke A."/>
            <person name="Glinka S."/>
            <person name="Weber-Lehmann J."/>
            <person name="Rouze P."/>
            <person name="Van de Peer Y."/>
            <person name="Callewaert N."/>
        </authorList>
    </citation>
    <scope>NUCLEOTIDE SEQUENCE [LARGE SCALE GENOMIC DNA]</scope>
    <source>
        <strain evidence="2">GS115 / ATCC 20864</strain>
    </source>
</reference>
<evidence type="ECO:0000313" key="1">
    <source>
        <dbReference type="EMBL" id="CAY71232.1"/>
    </source>
</evidence>
<organism evidence="1 2">
    <name type="scientific">Komagataella phaffii (strain GS115 / ATCC 20864)</name>
    <name type="common">Yeast</name>
    <name type="synonym">Pichia pastoris</name>
    <dbReference type="NCBI Taxonomy" id="644223"/>
    <lineage>
        <taxon>Eukaryota</taxon>
        <taxon>Fungi</taxon>
        <taxon>Dikarya</taxon>
        <taxon>Ascomycota</taxon>
        <taxon>Saccharomycotina</taxon>
        <taxon>Pichiomycetes</taxon>
        <taxon>Pichiales</taxon>
        <taxon>Pichiaceae</taxon>
        <taxon>Komagataella</taxon>
    </lineage>
</organism>
<evidence type="ECO:0000313" key="2">
    <source>
        <dbReference type="Proteomes" id="UP000000314"/>
    </source>
</evidence>
<keyword evidence="2" id="KW-1185">Reference proteome</keyword>
<dbReference type="EMBL" id="FN392321">
    <property type="protein sequence ID" value="CAY71232.1"/>
    <property type="molecule type" value="Genomic_DNA"/>
</dbReference>
<dbReference type="eggNOG" id="ENOG502SDVV">
    <property type="taxonomic scope" value="Eukaryota"/>
</dbReference>